<dbReference type="SUPFAM" id="SSF53474">
    <property type="entry name" value="alpha/beta-Hydrolases"/>
    <property type="match status" value="1"/>
</dbReference>
<comment type="similarity">
    <text evidence="1 4">Belongs to the type-B carboxylesterase/lipase family.</text>
</comment>
<gene>
    <name evidence="7" type="primary">LOC111118507</name>
</gene>
<proteinExistence type="inferred from homology"/>
<keyword evidence="3 4" id="KW-0378">Hydrolase</keyword>
<organism evidence="6 7">
    <name type="scientific">Crassostrea virginica</name>
    <name type="common">Eastern oyster</name>
    <dbReference type="NCBI Taxonomy" id="6565"/>
    <lineage>
        <taxon>Eukaryota</taxon>
        <taxon>Metazoa</taxon>
        <taxon>Spiralia</taxon>
        <taxon>Lophotrochozoa</taxon>
        <taxon>Mollusca</taxon>
        <taxon>Bivalvia</taxon>
        <taxon>Autobranchia</taxon>
        <taxon>Pteriomorphia</taxon>
        <taxon>Ostreida</taxon>
        <taxon>Ostreoidea</taxon>
        <taxon>Ostreidae</taxon>
        <taxon>Crassostrea</taxon>
    </lineage>
</organism>
<dbReference type="Proteomes" id="UP000694844">
    <property type="component" value="Chromosome 2"/>
</dbReference>
<dbReference type="InterPro" id="IPR029058">
    <property type="entry name" value="AB_hydrolase_fold"/>
</dbReference>
<dbReference type="InterPro" id="IPR002018">
    <property type="entry name" value="CarbesteraseB"/>
</dbReference>
<dbReference type="Pfam" id="PF00135">
    <property type="entry name" value="COesterase"/>
    <property type="match status" value="1"/>
</dbReference>
<dbReference type="InterPro" id="IPR051093">
    <property type="entry name" value="Neuroligin/BSAL"/>
</dbReference>
<dbReference type="InterPro" id="IPR019826">
    <property type="entry name" value="Carboxylesterase_B_AS"/>
</dbReference>
<evidence type="ECO:0000313" key="6">
    <source>
        <dbReference type="Proteomes" id="UP000694844"/>
    </source>
</evidence>
<dbReference type="RefSeq" id="XP_022313730.1">
    <property type="nucleotide sequence ID" value="XM_022458022.1"/>
</dbReference>
<accession>A0A8B8CDH3</accession>
<evidence type="ECO:0000259" key="5">
    <source>
        <dbReference type="Pfam" id="PF00135"/>
    </source>
</evidence>
<dbReference type="GeneID" id="111118507"/>
<name>A0A8B8CDH3_CRAVI</name>
<feature type="domain" description="Carboxylesterase type B" evidence="5">
    <location>
        <begin position="13"/>
        <end position="414"/>
    </location>
</feature>
<evidence type="ECO:0000313" key="7">
    <source>
        <dbReference type="RefSeq" id="XP_022313730.1"/>
    </source>
</evidence>
<dbReference type="InterPro" id="IPR019819">
    <property type="entry name" value="Carboxylesterase_B_CS"/>
</dbReference>
<keyword evidence="2" id="KW-0732">Signal</keyword>
<evidence type="ECO:0000256" key="1">
    <source>
        <dbReference type="ARBA" id="ARBA00005964"/>
    </source>
</evidence>
<dbReference type="GO" id="GO:0016787">
    <property type="term" value="F:hydrolase activity"/>
    <property type="evidence" value="ECO:0007669"/>
    <property type="project" value="UniProtKB-KW"/>
</dbReference>
<keyword evidence="6" id="KW-1185">Reference proteome</keyword>
<dbReference type="AlphaFoldDB" id="A0A8B8CDH3"/>
<dbReference type="KEGG" id="cvn:111118507"/>
<dbReference type="EC" id="3.1.1.-" evidence="4"/>
<dbReference type="Gene3D" id="3.40.50.1820">
    <property type="entry name" value="alpha/beta hydrolase"/>
    <property type="match status" value="1"/>
</dbReference>
<dbReference type="PROSITE" id="PS00122">
    <property type="entry name" value="CARBOXYLESTERASE_B_1"/>
    <property type="match status" value="1"/>
</dbReference>
<dbReference type="PANTHER" id="PTHR43903">
    <property type="entry name" value="NEUROLIGIN"/>
    <property type="match status" value="1"/>
</dbReference>
<dbReference type="PROSITE" id="PS00941">
    <property type="entry name" value="CARBOXYLESTERASE_B_2"/>
    <property type="match status" value="1"/>
</dbReference>
<sequence length="457" mass="51890">MNYITEHYPGFNKSSEDCLYLNVYVPEIEGERPRNIPVLVYVHGGSNRVGMGSMLEGDILAGHGGIIVVTFNYRLGIYGFLAAKDEGLEGIYGFLDQVEALKWVKANIGNFGGNSDMITIHGHSAGAADVGFLTTSPLSKGLFQRVIVHSGSPLAFWATTDPKWPQGYNTNSSSKQFDSCSNKTFKACLKMLNKSQLASIQGMGTPRNLITFPAVIDGEFLPERPRNSFSKPLNADQFLIAFAKDEGFPLMKEDTESMALINHFSTEDLLGVLEHYGSVFKNIKNFTEIVTKEYKEYVKKFPYLLLHRVDADFVFFAPIIRLADLMCQYTQHLYLLSFDHVSIHSPHPDWQGVPHGVDLFYVFGVPLVGHERYKYDEVDQEASRKAMTIFSDFTKGKFDGMPPYQENNKRISHLVSRNHEILIETKDSFRAREMYFWNKRLPSMGRRSRTFSEERTM</sequence>
<evidence type="ECO:0000256" key="3">
    <source>
        <dbReference type="ARBA" id="ARBA00022801"/>
    </source>
</evidence>
<dbReference type="OrthoDB" id="19653at2759"/>
<evidence type="ECO:0000256" key="2">
    <source>
        <dbReference type="ARBA" id="ARBA00022729"/>
    </source>
</evidence>
<reference evidence="7" key="1">
    <citation type="submission" date="2025-08" db="UniProtKB">
        <authorList>
            <consortium name="RefSeq"/>
        </authorList>
    </citation>
    <scope>IDENTIFICATION</scope>
    <source>
        <tissue evidence="7">Whole sample</tissue>
    </source>
</reference>
<protein>
    <recommendedName>
        <fullName evidence="4">Carboxylic ester hydrolase</fullName>
        <ecNumber evidence="4">3.1.1.-</ecNumber>
    </recommendedName>
</protein>
<evidence type="ECO:0000256" key="4">
    <source>
        <dbReference type="RuleBase" id="RU361235"/>
    </source>
</evidence>